<evidence type="ECO:0000256" key="2">
    <source>
        <dbReference type="PROSITE-ProRule" id="PRU00059"/>
    </source>
</evidence>
<name>A0A2A2LKJ1_9BILA</name>
<evidence type="ECO:0000256" key="1">
    <source>
        <dbReference type="ARBA" id="ARBA00023157"/>
    </source>
</evidence>
<feature type="domain" description="CUB" evidence="4">
    <location>
        <begin position="146"/>
        <end position="262"/>
    </location>
</feature>
<dbReference type="Pfam" id="PF00059">
    <property type="entry name" value="Lectin_C"/>
    <property type="match status" value="1"/>
</dbReference>
<dbReference type="Gene3D" id="3.10.100.10">
    <property type="entry name" value="Mannose-Binding Protein A, subunit A"/>
    <property type="match status" value="1"/>
</dbReference>
<accession>A0A2A2LKJ1</accession>
<feature type="region of interest" description="Disordered" evidence="3">
    <location>
        <begin position="67"/>
        <end position="94"/>
    </location>
</feature>
<keyword evidence="7" id="KW-1185">Reference proteome</keyword>
<evidence type="ECO:0000256" key="3">
    <source>
        <dbReference type="SAM" id="MobiDB-lite"/>
    </source>
</evidence>
<protein>
    <recommendedName>
        <fullName evidence="8">C-type lectin domain-containing protein</fullName>
    </recommendedName>
</protein>
<dbReference type="Pfam" id="PF00431">
    <property type="entry name" value="CUB"/>
    <property type="match status" value="1"/>
</dbReference>
<dbReference type="SMART" id="SM00034">
    <property type="entry name" value="CLECT"/>
    <property type="match status" value="1"/>
</dbReference>
<dbReference type="InterPro" id="IPR016186">
    <property type="entry name" value="C-type_lectin-like/link_sf"/>
</dbReference>
<dbReference type="PROSITE" id="PS01180">
    <property type="entry name" value="CUB"/>
    <property type="match status" value="1"/>
</dbReference>
<dbReference type="CDD" id="cd00037">
    <property type="entry name" value="CLECT"/>
    <property type="match status" value="1"/>
</dbReference>
<reference evidence="6 7" key="1">
    <citation type="journal article" date="2017" name="Curr. Biol.">
        <title>Genome architecture and evolution of a unichromosomal asexual nematode.</title>
        <authorList>
            <person name="Fradin H."/>
            <person name="Zegar C."/>
            <person name="Gutwein M."/>
            <person name="Lucas J."/>
            <person name="Kovtun M."/>
            <person name="Corcoran D."/>
            <person name="Baugh L.R."/>
            <person name="Kiontke K."/>
            <person name="Gunsalus K."/>
            <person name="Fitch D.H."/>
            <person name="Piano F."/>
        </authorList>
    </citation>
    <scope>NUCLEOTIDE SEQUENCE [LARGE SCALE GENOMIC DNA]</scope>
    <source>
        <strain evidence="6">PF1309</strain>
    </source>
</reference>
<dbReference type="AlphaFoldDB" id="A0A2A2LKJ1"/>
<dbReference type="STRING" id="2018661.A0A2A2LKJ1"/>
<dbReference type="Proteomes" id="UP000218231">
    <property type="component" value="Unassembled WGS sequence"/>
</dbReference>
<feature type="domain" description="C-type lectin" evidence="5">
    <location>
        <begin position="5"/>
        <end position="147"/>
    </location>
</feature>
<gene>
    <name evidence="6" type="ORF">WR25_17119</name>
</gene>
<dbReference type="SUPFAM" id="SSF49854">
    <property type="entry name" value="Spermadhesin, CUB domain"/>
    <property type="match status" value="2"/>
</dbReference>
<dbReference type="PANTHER" id="PTHR22991:SF42">
    <property type="entry name" value="C-TYPE LECTIN DOMAIN-CONTAINING PROTEIN"/>
    <property type="match status" value="1"/>
</dbReference>
<dbReference type="PROSITE" id="PS50041">
    <property type="entry name" value="C_TYPE_LECTIN_2"/>
    <property type="match status" value="1"/>
</dbReference>
<feature type="compositionally biased region" description="Gly residues" evidence="3">
    <location>
        <begin position="78"/>
        <end position="88"/>
    </location>
</feature>
<dbReference type="OrthoDB" id="5866178at2759"/>
<evidence type="ECO:0000259" key="5">
    <source>
        <dbReference type="PROSITE" id="PS50041"/>
    </source>
</evidence>
<evidence type="ECO:0000259" key="4">
    <source>
        <dbReference type="PROSITE" id="PS01180"/>
    </source>
</evidence>
<sequence>MHFPSLGTCIFVPPHPADWDEAEQYCRSKGAHLVSITSEHEAFIVRDLVDKNNAKFFTWIGLSRAEDEGSGDLESSGEGSGEFSGEGSGIEEENRDFTWSDGSKFDFNLFGPGEPSKHGDCVAWDRPNSIDIWHAINCDYAQFFLCKRNALNATTDYFEDPEGEVISPNYPKNYSDLQRRHYFIRVPDQERILLDIENFQTEKDRDTLTIYDGFSERAKTMRRLSGSISGLKMISSNNAVLLSFSSDEDTTDKGFRIKYRTWKYPNIIQIKAYEDSRDGHIESPNYPDPIGPLKFQHYLIQCPTSYHINFVIKDFSLQPEDRFAFHKVYDKKSRPILSNPNPSYLPYSFSTTTNISYFCLLVHFGRSQGEIQIGSQKKRIPFLKGLVDTLRQTDLRSLAQNEADFLVVEHAAFVGARHVD</sequence>
<dbReference type="EMBL" id="LIAE01006637">
    <property type="protein sequence ID" value="PAV86753.1"/>
    <property type="molecule type" value="Genomic_DNA"/>
</dbReference>
<evidence type="ECO:0000313" key="6">
    <source>
        <dbReference type="EMBL" id="PAV86753.1"/>
    </source>
</evidence>
<dbReference type="PANTHER" id="PTHR22991">
    <property type="entry name" value="PROTEIN CBG13490"/>
    <property type="match status" value="1"/>
</dbReference>
<proteinExistence type="predicted"/>
<dbReference type="SUPFAM" id="SSF56436">
    <property type="entry name" value="C-type lectin-like"/>
    <property type="match status" value="1"/>
</dbReference>
<organism evidence="6 7">
    <name type="scientific">Diploscapter pachys</name>
    <dbReference type="NCBI Taxonomy" id="2018661"/>
    <lineage>
        <taxon>Eukaryota</taxon>
        <taxon>Metazoa</taxon>
        <taxon>Ecdysozoa</taxon>
        <taxon>Nematoda</taxon>
        <taxon>Chromadorea</taxon>
        <taxon>Rhabditida</taxon>
        <taxon>Rhabditina</taxon>
        <taxon>Rhabditomorpha</taxon>
        <taxon>Rhabditoidea</taxon>
        <taxon>Rhabditidae</taxon>
        <taxon>Diploscapter</taxon>
    </lineage>
</organism>
<dbReference type="InterPro" id="IPR000859">
    <property type="entry name" value="CUB_dom"/>
</dbReference>
<comment type="caution">
    <text evidence="2">Lacks conserved residue(s) required for the propagation of feature annotation.</text>
</comment>
<evidence type="ECO:0008006" key="8">
    <source>
        <dbReference type="Google" id="ProtNLM"/>
    </source>
</evidence>
<comment type="caution">
    <text evidence="6">The sequence shown here is derived from an EMBL/GenBank/DDBJ whole genome shotgun (WGS) entry which is preliminary data.</text>
</comment>
<dbReference type="InterPro" id="IPR016187">
    <property type="entry name" value="CTDL_fold"/>
</dbReference>
<dbReference type="Gene3D" id="2.60.120.290">
    <property type="entry name" value="Spermadhesin, CUB domain"/>
    <property type="match status" value="2"/>
</dbReference>
<dbReference type="InterPro" id="IPR050976">
    <property type="entry name" value="Snaclec"/>
</dbReference>
<dbReference type="SMART" id="SM00042">
    <property type="entry name" value="CUB"/>
    <property type="match status" value="1"/>
</dbReference>
<dbReference type="InterPro" id="IPR035914">
    <property type="entry name" value="Sperma_CUB_dom_sf"/>
</dbReference>
<evidence type="ECO:0000313" key="7">
    <source>
        <dbReference type="Proteomes" id="UP000218231"/>
    </source>
</evidence>
<dbReference type="InterPro" id="IPR001304">
    <property type="entry name" value="C-type_lectin-like"/>
</dbReference>
<keyword evidence="1" id="KW-1015">Disulfide bond</keyword>
<dbReference type="CDD" id="cd00041">
    <property type="entry name" value="CUB"/>
    <property type="match status" value="1"/>
</dbReference>